<sequence length="483" mass="51312">MRSRSAAVFALALALAASDGAGGASAAAGPARPAAPPAAPAAPSERLTDPHPCAGQPGFTCSTLAVPLDHRGRTGGELRLQVAAADNADAPKGVLLFLTGGPGQPGVPAITRIARQRLPGLAENYRFVMIDQRGTGEFGAIDCPRLQAAVGSSDIEPPPPGAVEECAGLLGDRRHYFTSEQTTGDLEALRRALGVRKMAVDGVSYGSFTAARYAAAHPSNVSRLVLDSVLPHTDPQRDDMLYLTGLRATGRVLRSACAAAPACGFDPAADLAWLARHRRDAVLIWDMLVSYEFLDPTYRDPNPAGLPAGSGDVVSAIHEARRGDPARLDRQLAMLDSGGDPVAQYSSGLHAATICGDGRFPWGTSEAPLAGRQRILERTRRHLPARATWPFTANEAVGNGFVQECLRWPPSRHTAEPEARLPNVPVLLLNGDHDLSTPLEWAREELRHAPNGRLVIVKGASHSIQNRERGTQGRQAVYTFLND</sequence>
<evidence type="ECO:0000256" key="8">
    <source>
        <dbReference type="ARBA" id="ARBA00022801"/>
    </source>
</evidence>
<evidence type="ECO:0000256" key="6">
    <source>
        <dbReference type="ARBA" id="ARBA00022490"/>
    </source>
</evidence>
<dbReference type="RefSeq" id="WP_378064035.1">
    <property type="nucleotide sequence ID" value="NZ_JBHSXS010000046.1"/>
</dbReference>
<keyword evidence="15" id="KW-1185">Reference proteome</keyword>
<comment type="catalytic activity">
    <reaction evidence="1">
        <text>Release of N-terminal proline from a peptide.</text>
        <dbReference type="EC" id="3.4.11.5"/>
    </reaction>
</comment>
<feature type="domain" description="Peptidase S33 tripeptidyl aminopeptidase-like C-terminal" evidence="13">
    <location>
        <begin position="394"/>
        <end position="482"/>
    </location>
</feature>
<dbReference type="InterPro" id="IPR013595">
    <property type="entry name" value="Pept_S33_TAP-like_C"/>
</dbReference>
<feature type="compositionally biased region" description="Low complexity" evidence="10">
    <location>
        <begin position="22"/>
        <end position="32"/>
    </location>
</feature>
<keyword evidence="7" id="KW-0645">Protease</keyword>
<dbReference type="GO" id="GO:0016787">
    <property type="term" value="F:hydrolase activity"/>
    <property type="evidence" value="ECO:0007669"/>
    <property type="project" value="UniProtKB-KW"/>
</dbReference>
<dbReference type="PRINTS" id="PR00793">
    <property type="entry name" value="PROAMNOPTASE"/>
</dbReference>
<keyword evidence="5" id="KW-0031">Aminopeptidase</keyword>
<evidence type="ECO:0000256" key="3">
    <source>
        <dbReference type="ARBA" id="ARBA00010088"/>
    </source>
</evidence>
<dbReference type="Pfam" id="PF00561">
    <property type="entry name" value="Abhydrolase_1"/>
    <property type="match status" value="1"/>
</dbReference>
<evidence type="ECO:0000259" key="13">
    <source>
        <dbReference type="Pfam" id="PF08386"/>
    </source>
</evidence>
<dbReference type="Pfam" id="PF08386">
    <property type="entry name" value="Abhydrolase_4"/>
    <property type="match status" value="1"/>
</dbReference>
<protein>
    <recommendedName>
        <fullName evidence="4">prolyl aminopeptidase</fullName>
        <ecNumber evidence="4">3.4.11.5</ecNumber>
    </recommendedName>
    <alternativeName>
        <fullName evidence="9">Prolyl aminopeptidase</fullName>
    </alternativeName>
</protein>
<evidence type="ECO:0000256" key="5">
    <source>
        <dbReference type="ARBA" id="ARBA00022438"/>
    </source>
</evidence>
<proteinExistence type="inferred from homology"/>
<evidence type="ECO:0000259" key="12">
    <source>
        <dbReference type="Pfam" id="PF00561"/>
    </source>
</evidence>
<keyword evidence="6" id="KW-0963">Cytoplasm</keyword>
<feature type="domain" description="AB hydrolase-1" evidence="12">
    <location>
        <begin position="94"/>
        <end position="263"/>
    </location>
</feature>
<organism evidence="14 15">
    <name type="scientific">Actinomadura yumaensis</name>
    <dbReference type="NCBI Taxonomy" id="111807"/>
    <lineage>
        <taxon>Bacteria</taxon>
        <taxon>Bacillati</taxon>
        <taxon>Actinomycetota</taxon>
        <taxon>Actinomycetes</taxon>
        <taxon>Streptosporangiales</taxon>
        <taxon>Thermomonosporaceae</taxon>
        <taxon>Actinomadura</taxon>
    </lineage>
</organism>
<evidence type="ECO:0000256" key="1">
    <source>
        <dbReference type="ARBA" id="ARBA00001585"/>
    </source>
</evidence>
<accession>A0ABW2CYC0</accession>
<dbReference type="EC" id="3.4.11.5" evidence="4"/>
<evidence type="ECO:0000313" key="15">
    <source>
        <dbReference type="Proteomes" id="UP001596380"/>
    </source>
</evidence>
<keyword evidence="11" id="KW-0732">Signal</keyword>
<dbReference type="SUPFAM" id="SSF53474">
    <property type="entry name" value="alpha/beta-Hydrolases"/>
    <property type="match status" value="1"/>
</dbReference>
<gene>
    <name evidence="14" type="ORF">ACFQKB_40160</name>
</gene>
<dbReference type="Proteomes" id="UP001596380">
    <property type="component" value="Unassembled WGS sequence"/>
</dbReference>
<comment type="subcellular location">
    <subcellularLocation>
        <location evidence="2">Cytoplasm</location>
    </subcellularLocation>
</comment>
<evidence type="ECO:0000256" key="10">
    <source>
        <dbReference type="SAM" id="MobiDB-lite"/>
    </source>
</evidence>
<dbReference type="PANTHER" id="PTHR43722:SF1">
    <property type="entry name" value="PROLINE IMINOPEPTIDASE"/>
    <property type="match status" value="1"/>
</dbReference>
<comment type="caution">
    <text evidence="14">The sequence shown here is derived from an EMBL/GenBank/DDBJ whole genome shotgun (WGS) entry which is preliminary data.</text>
</comment>
<feature type="region of interest" description="Disordered" evidence="10">
    <location>
        <begin position="22"/>
        <end position="54"/>
    </location>
</feature>
<dbReference type="Gene3D" id="3.40.50.1820">
    <property type="entry name" value="alpha/beta hydrolase"/>
    <property type="match status" value="1"/>
</dbReference>
<evidence type="ECO:0000256" key="7">
    <source>
        <dbReference type="ARBA" id="ARBA00022670"/>
    </source>
</evidence>
<evidence type="ECO:0000256" key="4">
    <source>
        <dbReference type="ARBA" id="ARBA00012568"/>
    </source>
</evidence>
<evidence type="ECO:0000313" key="14">
    <source>
        <dbReference type="EMBL" id="MFC6886030.1"/>
    </source>
</evidence>
<dbReference type="InterPro" id="IPR002410">
    <property type="entry name" value="Peptidase_S33"/>
</dbReference>
<reference evidence="15" key="1">
    <citation type="journal article" date="2019" name="Int. J. Syst. Evol. Microbiol.">
        <title>The Global Catalogue of Microorganisms (GCM) 10K type strain sequencing project: providing services to taxonomists for standard genome sequencing and annotation.</title>
        <authorList>
            <consortium name="The Broad Institute Genomics Platform"/>
            <consortium name="The Broad Institute Genome Sequencing Center for Infectious Disease"/>
            <person name="Wu L."/>
            <person name="Ma J."/>
        </authorList>
    </citation>
    <scope>NUCLEOTIDE SEQUENCE [LARGE SCALE GENOMIC DNA]</scope>
    <source>
        <strain evidence="15">JCM 3369</strain>
    </source>
</reference>
<evidence type="ECO:0000256" key="9">
    <source>
        <dbReference type="ARBA" id="ARBA00029605"/>
    </source>
</evidence>
<name>A0ABW2CYC0_9ACTN</name>
<comment type="similarity">
    <text evidence="3">Belongs to the peptidase S33 family.</text>
</comment>
<dbReference type="PANTHER" id="PTHR43722">
    <property type="entry name" value="PROLINE IMINOPEPTIDASE"/>
    <property type="match status" value="1"/>
</dbReference>
<dbReference type="InterPro" id="IPR029058">
    <property type="entry name" value="AB_hydrolase_fold"/>
</dbReference>
<feature type="signal peptide" evidence="11">
    <location>
        <begin position="1"/>
        <end position="26"/>
    </location>
</feature>
<dbReference type="InterPro" id="IPR005944">
    <property type="entry name" value="Pro_iminopeptidase"/>
</dbReference>
<evidence type="ECO:0000256" key="11">
    <source>
        <dbReference type="SAM" id="SignalP"/>
    </source>
</evidence>
<feature type="chain" id="PRO_5047147268" description="prolyl aminopeptidase" evidence="11">
    <location>
        <begin position="27"/>
        <end position="483"/>
    </location>
</feature>
<evidence type="ECO:0000256" key="2">
    <source>
        <dbReference type="ARBA" id="ARBA00004496"/>
    </source>
</evidence>
<dbReference type="EMBL" id="JBHSXS010000046">
    <property type="protein sequence ID" value="MFC6886030.1"/>
    <property type="molecule type" value="Genomic_DNA"/>
</dbReference>
<keyword evidence="8 14" id="KW-0378">Hydrolase</keyword>
<dbReference type="InterPro" id="IPR000073">
    <property type="entry name" value="AB_hydrolase_1"/>
</dbReference>